<evidence type="ECO:0000256" key="1">
    <source>
        <dbReference type="SAM" id="MobiDB-lite"/>
    </source>
</evidence>
<reference evidence="2 3" key="1">
    <citation type="journal article" date="2015" name="Genome Biol. Evol.">
        <title>Comparative Genomics of a Bacterivorous Green Alga Reveals Evolutionary Causalities and Consequences of Phago-Mixotrophic Mode of Nutrition.</title>
        <authorList>
            <person name="Burns J.A."/>
            <person name="Paasch A."/>
            <person name="Narechania A."/>
            <person name="Kim E."/>
        </authorList>
    </citation>
    <scope>NUCLEOTIDE SEQUENCE [LARGE SCALE GENOMIC DNA]</scope>
    <source>
        <strain evidence="2 3">PLY_AMNH</strain>
    </source>
</reference>
<feature type="non-terminal residue" evidence="2">
    <location>
        <position position="328"/>
    </location>
</feature>
<dbReference type="EMBL" id="LGRX02017968">
    <property type="protein sequence ID" value="KAK3260235.1"/>
    <property type="molecule type" value="Genomic_DNA"/>
</dbReference>
<feature type="compositionally biased region" description="Gly residues" evidence="1">
    <location>
        <begin position="102"/>
        <end position="113"/>
    </location>
</feature>
<sequence length="328" mass="33691">MNGVLMVERRGSVGQSVGPAAADEAARVGSWRSGRQAERRQAAERRGRSAERSGQPGRMTTRSAGSDRRRTTRWASLNAAPASEAVGGSARACTLAQPPAAGQGGSEVGGGGPEDGDEIDEQALSGSTQTAGAPGEAPAGVAEAGAALLGRRGRVVWPAEGTSFDGTVHSSRSSSHRRASLRPPCVEGLVDGAEDAGAGGDGGSVGGLPPVVAADVAAVGAPQSNSGTTLLEWMGWLRQGRLARMRPSLEAGITWEVIAGYILEEGVHPFHFSGQRQEQLIQMDQRLGQEVQMFASGLVASARLLEAGRGLVGSTGGQGYRRPRGRAL</sequence>
<gene>
    <name evidence="2" type="ORF">CYMTET_30794</name>
</gene>
<feature type="compositionally biased region" description="Basic and acidic residues" evidence="1">
    <location>
        <begin position="35"/>
        <end position="51"/>
    </location>
</feature>
<feature type="region of interest" description="Disordered" evidence="1">
    <location>
        <begin position="1"/>
        <end position="120"/>
    </location>
</feature>
<accession>A0AAE0FIR4</accession>
<evidence type="ECO:0000313" key="3">
    <source>
        <dbReference type="Proteomes" id="UP001190700"/>
    </source>
</evidence>
<comment type="caution">
    <text evidence="2">The sequence shown here is derived from an EMBL/GenBank/DDBJ whole genome shotgun (WGS) entry which is preliminary data.</text>
</comment>
<evidence type="ECO:0000313" key="2">
    <source>
        <dbReference type="EMBL" id="KAK3260235.1"/>
    </source>
</evidence>
<proteinExistence type="predicted"/>
<keyword evidence="3" id="KW-1185">Reference proteome</keyword>
<organism evidence="2 3">
    <name type="scientific">Cymbomonas tetramitiformis</name>
    <dbReference type="NCBI Taxonomy" id="36881"/>
    <lineage>
        <taxon>Eukaryota</taxon>
        <taxon>Viridiplantae</taxon>
        <taxon>Chlorophyta</taxon>
        <taxon>Pyramimonadophyceae</taxon>
        <taxon>Pyramimonadales</taxon>
        <taxon>Pyramimonadaceae</taxon>
        <taxon>Cymbomonas</taxon>
    </lineage>
</organism>
<dbReference type="Proteomes" id="UP001190700">
    <property type="component" value="Unassembled WGS sequence"/>
</dbReference>
<protein>
    <submittedName>
        <fullName evidence="2">Uncharacterized protein</fullName>
    </submittedName>
</protein>
<feature type="region of interest" description="Disordered" evidence="1">
    <location>
        <begin position="161"/>
        <end position="181"/>
    </location>
</feature>
<dbReference type="AlphaFoldDB" id="A0AAE0FIR4"/>
<name>A0AAE0FIR4_9CHLO</name>